<dbReference type="Pfam" id="PF00612">
    <property type="entry name" value="IQ"/>
    <property type="match status" value="1"/>
</dbReference>
<sequence>MDFSFNEMKVDSIKNISKNEYEIRDIQKEKCFQIVKITQNNIQLNFLNQGREISRYINEFRESNILTEKTTKLNHLFDIANTILSFLSPESVKFSVKIYDITSIVIIQKYYRKKKKIEKEEIQMKSIYLKNQRNSCALLIQKWWRKNWIKKVKLKLITTCIKTYLAKKKFEKIRLESENYIIFTQKDQRTTEDLNLNFNMDTNFDISFDGLNDETLSNEIDNINQNTKIFSIDPIKVNDNCKMSKRPMIPQNIRKTDIAFCHKAQENKTKRTFEWVLNYPRNDNFKELKIDKLKSKDTIKIKNDVRCNENTGNGRNRKNGTTKYDNTFNSIRKNKSNRINSTLYDKYHMTKSWNTGKL</sequence>
<organism evidence="1 2">
    <name type="scientific">Intoshia linei</name>
    <dbReference type="NCBI Taxonomy" id="1819745"/>
    <lineage>
        <taxon>Eukaryota</taxon>
        <taxon>Metazoa</taxon>
        <taxon>Spiralia</taxon>
        <taxon>Lophotrochozoa</taxon>
        <taxon>Mesozoa</taxon>
        <taxon>Orthonectida</taxon>
        <taxon>Rhopaluridae</taxon>
        <taxon>Intoshia</taxon>
    </lineage>
</organism>
<comment type="caution">
    <text evidence="1">The sequence shown here is derived from an EMBL/GenBank/DDBJ whole genome shotgun (WGS) entry which is preliminary data.</text>
</comment>
<keyword evidence="2" id="KW-1185">Reference proteome</keyword>
<accession>A0A177BD26</accession>
<dbReference type="Proteomes" id="UP000078046">
    <property type="component" value="Unassembled WGS sequence"/>
</dbReference>
<dbReference type="EMBL" id="LWCA01000001">
    <property type="protein sequence ID" value="OAF72208.1"/>
    <property type="molecule type" value="Genomic_DNA"/>
</dbReference>
<evidence type="ECO:0000313" key="1">
    <source>
        <dbReference type="EMBL" id="OAF72208.1"/>
    </source>
</evidence>
<reference evidence="1 2" key="1">
    <citation type="submission" date="2016-04" db="EMBL/GenBank/DDBJ databases">
        <title>The genome of Intoshia linei affirms orthonectids as highly simplified spiralians.</title>
        <authorList>
            <person name="Mikhailov K.V."/>
            <person name="Slusarev G.S."/>
            <person name="Nikitin M.A."/>
            <person name="Logacheva M.D."/>
            <person name="Penin A."/>
            <person name="Aleoshin V."/>
            <person name="Panchin Y.V."/>
        </authorList>
    </citation>
    <scope>NUCLEOTIDE SEQUENCE [LARGE SCALE GENOMIC DNA]</scope>
    <source>
        <strain evidence="1">Intl2013</strain>
        <tissue evidence="1">Whole animal</tissue>
    </source>
</reference>
<protein>
    <submittedName>
        <fullName evidence="1">Uncharacterized protein</fullName>
    </submittedName>
</protein>
<dbReference type="InterPro" id="IPR000048">
    <property type="entry name" value="IQ_motif_EF-hand-BS"/>
</dbReference>
<evidence type="ECO:0000313" key="2">
    <source>
        <dbReference type="Proteomes" id="UP000078046"/>
    </source>
</evidence>
<proteinExistence type="predicted"/>
<dbReference type="AlphaFoldDB" id="A0A177BD26"/>
<gene>
    <name evidence="1" type="ORF">A3Q56_00024</name>
</gene>
<name>A0A177BD26_9BILA</name>